<dbReference type="VEuPathDB" id="VectorBase:RPRC003059"/>
<accession>T1HG86</accession>
<proteinExistence type="predicted"/>
<dbReference type="AlphaFoldDB" id="T1HG86"/>
<keyword evidence="2" id="KW-1185">Reference proteome</keyword>
<sequence length="117" mass="13279">AGINFLLLNWVFWNRGLLGNTLIITLNKIQVIDLWENLGSPLKNDPLALYKNSHTYYHLLSRVVWWRKTEQQTAIKSLARVQRLACMLITGAFRSAPTAALEVLLGLPPLQLVIQAE</sequence>
<organism evidence="1 2">
    <name type="scientific">Rhodnius prolixus</name>
    <name type="common">Triatomid bug</name>
    <dbReference type="NCBI Taxonomy" id="13249"/>
    <lineage>
        <taxon>Eukaryota</taxon>
        <taxon>Metazoa</taxon>
        <taxon>Ecdysozoa</taxon>
        <taxon>Arthropoda</taxon>
        <taxon>Hexapoda</taxon>
        <taxon>Insecta</taxon>
        <taxon>Pterygota</taxon>
        <taxon>Neoptera</taxon>
        <taxon>Paraneoptera</taxon>
        <taxon>Hemiptera</taxon>
        <taxon>Heteroptera</taxon>
        <taxon>Panheteroptera</taxon>
        <taxon>Cimicomorpha</taxon>
        <taxon>Reduviidae</taxon>
        <taxon>Triatominae</taxon>
        <taxon>Rhodnius</taxon>
    </lineage>
</organism>
<dbReference type="EMBL" id="ACPB03046267">
    <property type="status" value="NOT_ANNOTATED_CDS"/>
    <property type="molecule type" value="Genomic_DNA"/>
</dbReference>
<protein>
    <submittedName>
        <fullName evidence="1">Uncharacterized protein</fullName>
    </submittedName>
</protein>
<dbReference type="HOGENOM" id="CLU_2090851_0_0_1"/>
<evidence type="ECO:0000313" key="1">
    <source>
        <dbReference type="EnsemblMetazoa" id="RPRC003059-PA"/>
    </source>
</evidence>
<reference evidence="1" key="1">
    <citation type="submission" date="2015-05" db="UniProtKB">
        <authorList>
            <consortium name="EnsemblMetazoa"/>
        </authorList>
    </citation>
    <scope>IDENTIFICATION</scope>
</reference>
<evidence type="ECO:0000313" key="2">
    <source>
        <dbReference type="Proteomes" id="UP000015103"/>
    </source>
</evidence>
<dbReference type="InParanoid" id="T1HG86"/>
<dbReference type="Proteomes" id="UP000015103">
    <property type="component" value="Unassembled WGS sequence"/>
</dbReference>
<dbReference type="EnsemblMetazoa" id="RPRC003059-RA">
    <property type="protein sequence ID" value="RPRC003059-PA"/>
    <property type="gene ID" value="RPRC003059"/>
</dbReference>
<name>T1HG86_RHOPR</name>